<dbReference type="InterPro" id="IPR038765">
    <property type="entry name" value="Papain-like_cys_pep_sf"/>
</dbReference>
<dbReference type="GO" id="GO:0008234">
    <property type="term" value="F:cysteine-type peptidase activity"/>
    <property type="evidence" value="ECO:0007669"/>
    <property type="project" value="InterPro"/>
</dbReference>
<dbReference type="Gene3D" id="3.40.395.10">
    <property type="entry name" value="Adenoviral Proteinase, Chain A"/>
    <property type="match status" value="1"/>
</dbReference>
<evidence type="ECO:0000259" key="4">
    <source>
        <dbReference type="PROSITE" id="PS50600"/>
    </source>
</evidence>
<dbReference type="PROSITE" id="PS50600">
    <property type="entry name" value="ULP_PROTEASE"/>
    <property type="match status" value="1"/>
</dbReference>
<comment type="caution">
    <text evidence="5">The sequence shown here is derived from an EMBL/GenBank/DDBJ whole genome shotgun (WGS) entry which is preliminary data.</text>
</comment>
<dbReference type="Proteomes" id="UP000265520">
    <property type="component" value="Unassembled WGS sequence"/>
</dbReference>
<comment type="similarity">
    <text evidence="1">Belongs to the peptidase C48 family.</text>
</comment>
<gene>
    <name evidence="5" type="ORF">A2U01_0006216</name>
</gene>
<dbReference type="GO" id="GO:0006508">
    <property type="term" value="P:proteolysis"/>
    <property type="evidence" value="ECO:0007669"/>
    <property type="project" value="UniProtKB-KW"/>
</dbReference>
<name>A0A392MD06_9FABA</name>
<organism evidence="5 6">
    <name type="scientific">Trifolium medium</name>
    <dbReference type="NCBI Taxonomy" id="97028"/>
    <lineage>
        <taxon>Eukaryota</taxon>
        <taxon>Viridiplantae</taxon>
        <taxon>Streptophyta</taxon>
        <taxon>Embryophyta</taxon>
        <taxon>Tracheophyta</taxon>
        <taxon>Spermatophyta</taxon>
        <taxon>Magnoliopsida</taxon>
        <taxon>eudicotyledons</taxon>
        <taxon>Gunneridae</taxon>
        <taxon>Pentapetalae</taxon>
        <taxon>rosids</taxon>
        <taxon>fabids</taxon>
        <taxon>Fabales</taxon>
        <taxon>Fabaceae</taxon>
        <taxon>Papilionoideae</taxon>
        <taxon>50 kb inversion clade</taxon>
        <taxon>NPAAA clade</taxon>
        <taxon>Hologalegina</taxon>
        <taxon>IRL clade</taxon>
        <taxon>Trifolieae</taxon>
        <taxon>Trifolium</taxon>
    </lineage>
</organism>
<proteinExistence type="inferred from homology"/>
<dbReference type="InterPro" id="IPR003653">
    <property type="entry name" value="Peptidase_C48_C"/>
</dbReference>
<dbReference type="SUPFAM" id="SSF54001">
    <property type="entry name" value="Cysteine proteinases"/>
    <property type="match status" value="1"/>
</dbReference>
<dbReference type="Pfam" id="PF02902">
    <property type="entry name" value="Peptidase_C48"/>
    <property type="match status" value="1"/>
</dbReference>
<protein>
    <submittedName>
        <fullName evidence="5">Ulp1 protease family carboxy-terminal domain protein</fullName>
    </submittedName>
</protein>
<evidence type="ECO:0000313" key="5">
    <source>
        <dbReference type="EMBL" id="MCH85370.1"/>
    </source>
</evidence>
<dbReference type="AlphaFoldDB" id="A0A392MD06"/>
<keyword evidence="6" id="KW-1185">Reference proteome</keyword>
<dbReference type="EMBL" id="LXQA010008381">
    <property type="protein sequence ID" value="MCH85370.1"/>
    <property type="molecule type" value="Genomic_DNA"/>
</dbReference>
<reference evidence="5 6" key="1">
    <citation type="journal article" date="2018" name="Front. Plant Sci.">
        <title>Red Clover (Trifolium pratense) and Zigzag Clover (T. medium) - A Picture of Genomic Similarities and Differences.</title>
        <authorList>
            <person name="Dluhosova J."/>
            <person name="Istvanek J."/>
            <person name="Nedelnik J."/>
            <person name="Repkova J."/>
        </authorList>
    </citation>
    <scope>NUCLEOTIDE SEQUENCE [LARGE SCALE GENOMIC DNA]</scope>
    <source>
        <strain evidence="6">cv. 10/8</strain>
        <tissue evidence="5">Leaf</tissue>
    </source>
</reference>
<evidence type="ECO:0000256" key="2">
    <source>
        <dbReference type="ARBA" id="ARBA00022670"/>
    </source>
</evidence>
<keyword evidence="3" id="KW-0378">Hydrolase</keyword>
<evidence type="ECO:0000256" key="1">
    <source>
        <dbReference type="ARBA" id="ARBA00005234"/>
    </source>
</evidence>
<evidence type="ECO:0000256" key="3">
    <source>
        <dbReference type="ARBA" id="ARBA00022801"/>
    </source>
</evidence>
<sequence length="163" mass="19002">MGYEDVDIGFAIPEIVNLVVARTNWLIDSLGKRKSVWYFPTEFAQYALSGHHNAEYVRTIYQDKFMPTNSIVSKIFIPMNDEGVHWYLLVVDFIERKLIWLDSLPSEARYHSRRHAILRLVIFLEQILLHSSFHELNLIGSDNLITNFSIVQPRCLPQQRPGS</sequence>
<feature type="non-terminal residue" evidence="5">
    <location>
        <position position="163"/>
    </location>
</feature>
<accession>A0A392MD06</accession>
<evidence type="ECO:0000313" key="6">
    <source>
        <dbReference type="Proteomes" id="UP000265520"/>
    </source>
</evidence>
<keyword evidence="2 5" id="KW-0645">Protease</keyword>
<feature type="domain" description="Ubiquitin-like protease family profile" evidence="4">
    <location>
        <begin position="1"/>
        <end position="163"/>
    </location>
</feature>